<proteinExistence type="predicted"/>
<name>A0A4Q5N456_9MICO</name>
<evidence type="ECO:0000313" key="2">
    <source>
        <dbReference type="EMBL" id="RYV51427.1"/>
    </source>
</evidence>
<accession>A0A4Q5N456</accession>
<dbReference type="AlphaFoldDB" id="A0A4Q5N456"/>
<comment type="caution">
    <text evidence="2">The sequence shown here is derived from an EMBL/GenBank/DDBJ whole genome shotgun (WGS) entry which is preliminary data.</text>
</comment>
<keyword evidence="3" id="KW-1185">Reference proteome</keyword>
<dbReference type="InterPro" id="IPR024072">
    <property type="entry name" value="DHFR-like_dom_sf"/>
</dbReference>
<reference evidence="2 3" key="1">
    <citation type="submission" date="2019-01" db="EMBL/GenBank/DDBJ databases">
        <title>Novel species of Cellulomonas.</title>
        <authorList>
            <person name="Liu Q."/>
            <person name="Xin Y.-H."/>
        </authorList>
    </citation>
    <scope>NUCLEOTIDE SEQUENCE [LARGE SCALE GENOMIC DNA]</scope>
    <source>
        <strain evidence="2 3">HLT2-17</strain>
    </source>
</reference>
<dbReference type="SUPFAM" id="SSF53597">
    <property type="entry name" value="Dihydrofolate reductase-like"/>
    <property type="match status" value="1"/>
</dbReference>
<gene>
    <name evidence="2" type="ORF">EUA98_08320</name>
</gene>
<protein>
    <submittedName>
        <fullName evidence="2">Dihydrofolate reductase</fullName>
    </submittedName>
</protein>
<dbReference type="OrthoDB" id="2313602at2"/>
<dbReference type="Gene3D" id="3.40.430.10">
    <property type="entry name" value="Dihydrofolate Reductase, subunit A"/>
    <property type="match status" value="1"/>
</dbReference>
<evidence type="ECO:0000259" key="1">
    <source>
        <dbReference type="Pfam" id="PF01872"/>
    </source>
</evidence>
<dbReference type="Proteomes" id="UP000293764">
    <property type="component" value="Unassembled WGS sequence"/>
</dbReference>
<dbReference type="InterPro" id="IPR002734">
    <property type="entry name" value="RibDG_C"/>
</dbReference>
<dbReference type="RefSeq" id="WP_130102213.1">
    <property type="nucleotide sequence ID" value="NZ_SDWW01000016.1"/>
</dbReference>
<organism evidence="2 3">
    <name type="scientific">Pengzhenrongella frigida</name>
    <dbReference type="NCBI Taxonomy" id="1259133"/>
    <lineage>
        <taxon>Bacteria</taxon>
        <taxon>Bacillati</taxon>
        <taxon>Actinomycetota</taxon>
        <taxon>Actinomycetes</taxon>
        <taxon>Micrococcales</taxon>
        <taxon>Pengzhenrongella</taxon>
    </lineage>
</organism>
<dbReference type="GO" id="GO:0009231">
    <property type="term" value="P:riboflavin biosynthetic process"/>
    <property type="evidence" value="ECO:0007669"/>
    <property type="project" value="InterPro"/>
</dbReference>
<sequence length="199" mass="21566">MSLVTADISVSLDLVAAGHDQSLEHPFGPVVGDRLHPWMFEHGDDSPDEIAGILRARAYVMGRHMFGPDRGAWDLRWQGWWGSEPPYHAPAFVLCSRPREALTMAGGTTFHFVTEGIETALERARDAAGEGDVAIAGGPSTLNAYLGAGLVDELRLHVVPFTVGDGLRVFDGVEDLAMVPASSRTTPHVTHLVYRRTSP</sequence>
<dbReference type="GO" id="GO:0008703">
    <property type="term" value="F:5-amino-6-(5-phosphoribosylamino)uracil reductase activity"/>
    <property type="evidence" value="ECO:0007669"/>
    <property type="project" value="InterPro"/>
</dbReference>
<evidence type="ECO:0000313" key="3">
    <source>
        <dbReference type="Proteomes" id="UP000293764"/>
    </source>
</evidence>
<feature type="domain" description="Bacterial bifunctional deaminase-reductase C-terminal" evidence="1">
    <location>
        <begin position="4"/>
        <end position="187"/>
    </location>
</feature>
<dbReference type="EMBL" id="SDWW01000016">
    <property type="protein sequence ID" value="RYV51427.1"/>
    <property type="molecule type" value="Genomic_DNA"/>
</dbReference>
<dbReference type="Pfam" id="PF01872">
    <property type="entry name" value="RibD_C"/>
    <property type="match status" value="1"/>
</dbReference>